<dbReference type="Pfam" id="PF00856">
    <property type="entry name" value="SET"/>
    <property type="match status" value="1"/>
</dbReference>
<dbReference type="Gene3D" id="2.170.270.10">
    <property type="entry name" value="SET domain"/>
    <property type="match status" value="1"/>
</dbReference>
<sequence>MERRTSGAYIMTLGDSWVLDGEDETRSAWTRFVNHSRRKANCASYFLVVSPTEESRYTLNSVYLEATRDISAGEELLIDYGPEYWDSRVGKWAPTRFAIDYL</sequence>
<evidence type="ECO:0000313" key="2">
    <source>
        <dbReference type="EMBL" id="CAD8597938.1"/>
    </source>
</evidence>
<dbReference type="EMBL" id="HBEY01002614">
    <property type="protein sequence ID" value="CAD8597938.1"/>
    <property type="molecule type" value="Transcribed_RNA"/>
</dbReference>
<reference evidence="2" key="1">
    <citation type="submission" date="2021-01" db="EMBL/GenBank/DDBJ databases">
        <authorList>
            <person name="Corre E."/>
            <person name="Pelletier E."/>
            <person name="Niang G."/>
            <person name="Scheremetjew M."/>
            <person name="Finn R."/>
            <person name="Kale V."/>
            <person name="Holt S."/>
            <person name="Cochrane G."/>
            <person name="Meng A."/>
            <person name="Brown T."/>
            <person name="Cohen L."/>
        </authorList>
    </citation>
    <scope>NUCLEOTIDE SEQUENCE</scope>
    <source>
        <strain evidence="2">PLY182g</strain>
    </source>
</reference>
<dbReference type="InterPro" id="IPR001214">
    <property type="entry name" value="SET_dom"/>
</dbReference>
<feature type="domain" description="SET" evidence="1">
    <location>
        <begin position="1"/>
        <end position="81"/>
    </location>
</feature>
<organism evidence="2">
    <name type="scientific">Coccolithus braarudii</name>
    <dbReference type="NCBI Taxonomy" id="221442"/>
    <lineage>
        <taxon>Eukaryota</taxon>
        <taxon>Haptista</taxon>
        <taxon>Haptophyta</taxon>
        <taxon>Prymnesiophyceae</taxon>
        <taxon>Coccolithales</taxon>
        <taxon>Coccolithaceae</taxon>
        <taxon>Coccolithus</taxon>
    </lineage>
</organism>
<evidence type="ECO:0000259" key="1">
    <source>
        <dbReference type="PROSITE" id="PS50280"/>
    </source>
</evidence>
<protein>
    <recommendedName>
        <fullName evidence="1">SET domain-containing protein</fullName>
    </recommendedName>
</protein>
<name>A0A7S0L0H8_9EUKA</name>
<proteinExistence type="predicted"/>
<dbReference type="SUPFAM" id="SSF82199">
    <property type="entry name" value="SET domain"/>
    <property type="match status" value="1"/>
</dbReference>
<dbReference type="PROSITE" id="PS50280">
    <property type="entry name" value="SET"/>
    <property type="match status" value="1"/>
</dbReference>
<dbReference type="AlphaFoldDB" id="A0A7S0L0H8"/>
<dbReference type="InterPro" id="IPR046341">
    <property type="entry name" value="SET_dom_sf"/>
</dbReference>
<gene>
    <name evidence="2" type="ORF">CPEL01642_LOCUS1268</name>
</gene>
<accession>A0A7S0L0H8</accession>